<keyword evidence="2" id="KW-1185">Reference proteome</keyword>
<evidence type="ECO:0000313" key="2">
    <source>
        <dbReference type="Proteomes" id="UP000838756"/>
    </source>
</evidence>
<organism evidence="1 2">
    <name type="scientific">Pararge aegeria aegeria</name>
    <dbReference type="NCBI Taxonomy" id="348720"/>
    <lineage>
        <taxon>Eukaryota</taxon>
        <taxon>Metazoa</taxon>
        <taxon>Ecdysozoa</taxon>
        <taxon>Arthropoda</taxon>
        <taxon>Hexapoda</taxon>
        <taxon>Insecta</taxon>
        <taxon>Pterygota</taxon>
        <taxon>Neoptera</taxon>
        <taxon>Endopterygota</taxon>
        <taxon>Lepidoptera</taxon>
        <taxon>Glossata</taxon>
        <taxon>Ditrysia</taxon>
        <taxon>Papilionoidea</taxon>
        <taxon>Nymphalidae</taxon>
        <taxon>Satyrinae</taxon>
        <taxon>Satyrini</taxon>
        <taxon>Parargina</taxon>
        <taxon>Pararge</taxon>
    </lineage>
</organism>
<protein>
    <submittedName>
        <fullName evidence="1">Jg23358 protein</fullName>
    </submittedName>
</protein>
<comment type="caution">
    <text evidence="1">The sequence shown here is derived from an EMBL/GenBank/DDBJ whole genome shotgun (WGS) entry which is preliminary data.</text>
</comment>
<gene>
    <name evidence="1" type="primary">jg23358</name>
    <name evidence="1" type="ORF">PAEG_LOCUS676</name>
</gene>
<accession>A0A8S4QE77</accession>
<reference evidence="1" key="1">
    <citation type="submission" date="2022-03" db="EMBL/GenBank/DDBJ databases">
        <authorList>
            <person name="Lindestad O."/>
        </authorList>
    </citation>
    <scope>NUCLEOTIDE SEQUENCE</scope>
</reference>
<feature type="non-terminal residue" evidence="1">
    <location>
        <position position="1"/>
    </location>
</feature>
<dbReference type="AlphaFoldDB" id="A0A8S4QE77"/>
<evidence type="ECO:0000313" key="1">
    <source>
        <dbReference type="EMBL" id="CAH2208059.1"/>
    </source>
</evidence>
<proteinExistence type="predicted"/>
<name>A0A8S4QE77_9NEOP</name>
<sequence length="54" mass="6270">DRQPYSWSYRLSRRLEVRVRYGGTVDVRASRKTQPFAVALVTFVIDILSSALRI</sequence>
<dbReference type="Proteomes" id="UP000838756">
    <property type="component" value="Unassembled WGS sequence"/>
</dbReference>
<dbReference type="EMBL" id="CAKXAJ010002107">
    <property type="protein sequence ID" value="CAH2208059.1"/>
    <property type="molecule type" value="Genomic_DNA"/>
</dbReference>